<dbReference type="GO" id="GO:0005886">
    <property type="term" value="C:plasma membrane"/>
    <property type="evidence" value="ECO:0000318"/>
    <property type="project" value="GO_Central"/>
</dbReference>
<dbReference type="Proteomes" id="UP000001593">
    <property type="component" value="Unassembled WGS sequence"/>
</dbReference>
<feature type="domain" description="G-protein coupled receptors family 1 profile" evidence="11">
    <location>
        <begin position="17"/>
        <end position="271"/>
    </location>
</feature>
<dbReference type="InParanoid" id="A7S996"/>
<dbReference type="FunFam" id="1.20.1070.10:FF:000664">
    <property type="entry name" value="Predicted protein"/>
    <property type="match status" value="1"/>
</dbReference>
<dbReference type="GO" id="GO:0004930">
    <property type="term" value="F:G protein-coupled receptor activity"/>
    <property type="evidence" value="ECO:0000318"/>
    <property type="project" value="GO_Central"/>
</dbReference>
<keyword evidence="4 10" id="KW-1133">Transmembrane helix</keyword>
<dbReference type="PROSITE" id="PS50262">
    <property type="entry name" value="G_PROTEIN_RECEP_F1_2"/>
    <property type="match status" value="1"/>
</dbReference>
<keyword evidence="6 10" id="KW-0472">Membrane</keyword>
<dbReference type="Gene3D" id="1.20.1070.10">
    <property type="entry name" value="Rhodopsin 7-helix transmembrane proteins"/>
    <property type="match status" value="1"/>
</dbReference>
<dbReference type="GO" id="GO:0032870">
    <property type="term" value="P:cellular response to hormone stimulus"/>
    <property type="evidence" value="ECO:0000318"/>
    <property type="project" value="GO_Central"/>
</dbReference>
<dbReference type="PROSITE" id="PS00237">
    <property type="entry name" value="G_PROTEIN_RECEP_F1_1"/>
    <property type="match status" value="1"/>
</dbReference>
<dbReference type="InterPro" id="IPR000611">
    <property type="entry name" value="NPY_rcpt"/>
</dbReference>
<feature type="transmembrane region" description="Helical" evidence="10">
    <location>
        <begin position="117"/>
        <end position="137"/>
    </location>
</feature>
<feature type="non-terminal residue" evidence="12">
    <location>
        <position position="1"/>
    </location>
</feature>
<gene>
    <name evidence="12" type="ORF">NEMVEDRAFT_v1g21366</name>
</gene>
<dbReference type="PhylomeDB" id="A7S996"/>
<evidence type="ECO:0000313" key="13">
    <source>
        <dbReference type="Proteomes" id="UP000001593"/>
    </source>
</evidence>
<keyword evidence="13" id="KW-1185">Reference proteome</keyword>
<feature type="transmembrane region" description="Helical" evidence="10">
    <location>
        <begin position="213"/>
        <end position="233"/>
    </location>
</feature>
<accession>A7S996</accession>
<dbReference type="Pfam" id="PF00001">
    <property type="entry name" value="7tm_1"/>
    <property type="match status" value="1"/>
</dbReference>
<dbReference type="OMA" id="PLMATWY"/>
<evidence type="ECO:0000259" key="11">
    <source>
        <dbReference type="PROSITE" id="PS50262"/>
    </source>
</evidence>
<proteinExistence type="inferred from homology"/>
<dbReference type="GO" id="GO:0007186">
    <property type="term" value="P:G protein-coupled receptor signaling pathway"/>
    <property type="evidence" value="ECO:0000318"/>
    <property type="project" value="GO_Central"/>
</dbReference>
<reference evidence="12 13" key="1">
    <citation type="journal article" date="2007" name="Science">
        <title>Sea anemone genome reveals ancestral eumetazoan gene repertoire and genomic organization.</title>
        <authorList>
            <person name="Putnam N.H."/>
            <person name="Srivastava M."/>
            <person name="Hellsten U."/>
            <person name="Dirks B."/>
            <person name="Chapman J."/>
            <person name="Salamov A."/>
            <person name="Terry A."/>
            <person name="Shapiro H."/>
            <person name="Lindquist E."/>
            <person name="Kapitonov V.V."/>
            <person name="Jurka J."/>
            <person name="Genikhovich G."/>
            <person name="Grigoriev I.V."/>
            <person name="Lucas S.M."/>
            <person name="Steele R.E."/>
            <person name="Finnerty J.R."/>
            <person name="Technau U."/>
            <person name="Martindale M.Q."/>
            <person name="Rokhsar D.S."/>
        </authorList>
    </citation>
    <scope>NUCLEOTIDE SEQUENCE [LARGE SCALE GENOMIC DNA]</scope>
    <source>
        <strain evidence="13">CH2 X CH6</strain>
    </source>
</reference>
<dbReference type="PRINTS" id="PR00237">
    <property type="entry name" value="GPCRRHODOPSN"/>
</dbReference>
<dbReference type="STRING" id="45351.A7S996"/>
<dbReference type="eggNOG" id="KOG3656">
    <property type="taxonomic scope" value="Eukaryota"/>
</dbReference>
<evidence type="ECO:0000256" key="3">
    <source>
        <dbReference type="ARBA" id="ARBA00022692"/>
    </source>
</evidence>
<keyword evidence="7 9" id="KW-0675">Receptor</keyword>
<feature type="non-terminal residue" evidence="12">
    <location>
        <position position="282"/>
    </location>
</feature>
<feature type="transmembrane region" description="Helical" evidence="10">
    <location>
        <begin position="38"/>
        <end position="57"/>
    </location>
</feature>
<evidence type="ECO:0000313" key="12">
    <source>
        <dbReference type="EMBL" id="EDO39716.1"/>
    </source>
</evidence>
<evidence type="ECO:0000256" key="6">
    <source>
        <dbReference type="ARBA" id="ARBA00023136"/>
    </source>
</evidence>
<dbReference type="GO" id="GO:0004983">
    <property type="term" value="F:neuropeptide Y receptor activity"/>
    <property type="evidence" value="ECO:0007669"/>
    <property type="project" value="InterPro"/>
</dbReference>
<evidence type="ECO:0000256" key="4">
    <source>
        <dbReference type="ARBA" id="ARBA00022989"/>
    </source>
</evidence>
<dbReference type="HOGENOM" id="CLU_009579_6_0_1"/>
<evidence type="ECO:0000256" key="9">
    <source>
        <dbReference type="RuleBase" id="RU000688"/>
    </source>
</evidence>
<dbReference type="SUPFAM" id="SSF81321">
    <property type="entry name" value="Family A G protein-coupled receptor-like"/>
    <property type="match status" value="1"/>
</dbReference>
<organism evidence="12 13">
    <name type="scientific">Nematostella vectensis</name>
    <name type="common">Starlet sea anemone</name>
    <dbReference type="NCBI Taxonomy" id="45351"/>
    <lineage>
        <taxon>Eukaryota</taxon>
        <taxon>Metazoa</taxon>
        <taxon>Cnidaria</taxon>
        <taxon>Anthozoa</taxon>
        <taxon>Hexacorallia</taxon>
        <taxon>Actiniaria</taxon>
        <taxon>Edwardsiidae</taxon>
        <taxon>Nematostella</taxon>
    </lineage>
</organism>
<dbReference type="OrthoDB" id="5975505at2759"/>
<evidence type="ECO:0000256" key="8">
    <source>
        <dbReference type="ARBA" id="ARBA00023224"/>
    </source>
</evidence>
<sequence length="282" mass="31857">VFRLVLYAVIFSLTVLGNIFVIVLVIKTRELHSVTGYLICNLSIADLCVGLLCIPFTLTYAELKYWPFGRVMCKTILPAQAMAVMASVATLSAISFDRFRSIAYPYEARISVSKVKFIIASVWVMAGVMGLPLVAVLDVRLFPGFGKPICDEYGWPSPLYRRIYSTATFIVTYAVPLPLMATWYAIVVYKLEQAAHKGDDSEGFRVAQAKGKVVRMLIVVVAAYFVCFLPYHVSMMWLEFGDVSQSRFFWILLSYSHVLVYANSCINPILYCIFSEQFRRGF</sequence>
<evidence type="ECO:0000256" key="5">
    <source>
        <dbReference type="ARBA" id="ARBA00023040"/>
    </source>
</evidence>
<name>A7S996_NEMVE</name>
<comment type="subcellular location">
    <subcellularLocation>
        <location evidence="1">Membrane</location>
        <topology evidence="1">Multi-pass membrane protein</topology>
    </subcellularLocation>
</comment>
<dbReference type="KEGG" id="nve:5511389"/>
<evidence type="ECO:0000256" key="2">
    <source>
        <dbReference type="ARBA" id="ARBA00010663"/>
    </source>
</evidence>
<comment type="similarity">
    <text evidence="2 9">Belongs to the G-protein coupled receptor 1 family.</text>
</comment>
<protein>
    <recommendedName>
        <fullName evidence="11">G-protein coupled receptors family 1 profile domain-containing protein</fullName>
    </recommendedName>
</protein>
<feature type="transmembrane region" description="Helical" evidence="10">
    <location>
        <begin position="6"/>
        <end position="26"/>
    </location>
</feature>
<keyword evidence="8 9" id="KW-0807">Transducer</keyword>
<dbReference type="PANTHER" id="PTHR45695:SF9">
    <property type="entry name" value="LEUCOKININ RECEPTOR"/>
    <property type="match status" value="1"/>
</dbReference>
<keyword evidence="5 9" id="KW-0297">G-protein coupled receptor</keyword>
<dbReference type="PANTHER" id="PTHR45695">
    <property type="entry name" value="LEUCOKININ RECEPTOR-RELATED"/>
    <property type="match status" value="1"/>
</dbReference>
<feature type="transmembrane region" description="Helical" evidence="10">
    <location>
        <begin position="163"/>
        <end position="187"/>
    </location>
</feature>
<evidence type="ECO:0000256" key="10">
    <source>
        <dbReference type="SAM" id="Phobius"/>
    </source>
</evidence>
<dbReference type="AlphaFoldDB" id="A7S996"/>
<dbReference type="InterPro" id="IPR000276">
    <property type="entry name" value="GPCR_Rhodpsn"/>
</dbReference>
<feature type="transmembrane region" description="Helical" evidence="10">
    <location>
        <begin position="248"/>
        <end position="274"/>
    </location>
</feature>
<dbReference type="EMBL" id="DS469602">
    <property type="protein sequence ID" value="EDO39716.1"/>
    <property type="molecule type" value="Genomic_DNA"/>
</dbReference>
<keyword evidence="3 9" id="KW-0812">Transmembrane</keyword>
<dbReference type="InterPro" id="IPR017452">
    <property type="entry name" value="GPCR_Rhodpsn_7TM"/>
</dbReference>
<dbReference type="PRINTS" id="PR01012">
    <property type="entry name" value="NRPEPTIDEYR"/>
</dbReference>
<evidence type="ECO:0000256" key="1">
    <source>
        <dbReference type="ARBA" id="ARBA00004141"/>
    </source>
</evidence>
<feature type="transmembrane region" description="Helical" evidence="10">
    <location>
        <begin position="77"/>
        <end position="96"/>
    </location>
</feature>
<evidence type="ECO:0000256" key="7">
    <source>
        <dbReference type="ARBA" id="ARBA00023170"/>
    </source>
</evidence>